<dbReference type="Pfam" id="PF01895">
    <property type="entry name" value="PhoU"/>
    <property type="match status" value="2"/>
</dbReference>
<dbReference type="InterPro" id="IPR028366">
    <property type="entry name" value="PhoU"/>
</dbReference>
<evidence type="ECO:0000256" key="4">
    <source>
        <dbReference type="ARBA" id="ARBA00022448"/>
    </source>
</evidence>
<keyword evidence="5" id="KW-0963">Cytoplasm</keyword>
<dbReference type="SUPFAM" id="SSF109755">
    <property type="entry name" value="PhoU-like"/>
    <property type="match status" value="1"/>
</dbReference>
<evidence type="ECO:0000256" key="8">
    <source>
        <dbReference type="ARBA" id="ARBA00069911"/>
    </source>
</evidence>
<comment type="function">
    <text evidence="7">Plays a role in the regulation of phosphate uptake.</text>
</comment>
<keyword evidence="9" id="KW-0175">Coiled coil</keyword>
<evidence type="ECO:0000256" key="9">
    <source>
        <dbReference type="SAM" id="Coils"/>
    </source>
</evidence>
<evidence type="ECO:0000313" key="13">
    <source>
        <dbReference type="Proteomes" id="UP000324209"/>
    </source>
</evidence>
<dbReference type="PIRSF" id="PIRSF003107">
    <property type="entry name" value="PhoU"/>
    <property type="match status" value="1"/>
</dbReference>
<dbReference type="Gene3D" id="1.20.58.220">
    <property type="entry name" value="Phosphate transport system protein phou homolog 2, domain 2"/>
    <property type="match status" value="1"/>
</dbReference>
<dbReference type="GO" id="GO:0030643">
    <property type="term" value="P:intracellular phosphate ion homeostasis"/>
    <property type="evidence" value="ECO:0007669"/>
    <property type="project" value="InterPro"/>
</dbReference>
<accession>A0A5C1QUH6</accession>
<reference evidence="12 13" key="1">
    <citation type="submission" date="2019-02" db="EMBL/GenBank/DDBJ databases">
        <title>Complete Genome Sequence and Methylome Analysis of free living Spirochaetas.</title>
        <authorList>
            <person name="Fomenkov A."/>
            <person name="Dubinina G."/>
            <person name="Leshcheva N."/>
            <person name="Mikheeva N."/>
            <person name="Grabovich M."/>
            <person name="Vincze T."/>
            <person name="Roberts R.J."/>
        </authorList>
    </citation>
    <scope>NUCLEOTIDE SEQUENCE [LARGE SCALE GENOMIC DNA]</scope>
    <source>
        <strain evidence="12 13">K2</strain>
    </source>
</reference>
<evidence type="ECO:0000256" key="1">
    <source>
        <dbReference type="ARBA" id="ARBA00004496"/>
    </source>
</evidence>
<dbReference type="OrthoDB" id="9814256at2"/>
<comment type="similarity">
    <text evidence="2">Belongs to the PhoU family.</text>
</comment>
<gene>
    <name evidence="12" type="primary">phoU</name>
    <name evidence="12" type="ORF">EXM22_17610</name>
</gene>
<sequence length="263" mass="29614">MVRLKNSGLPMKFSSTPKAAKQKSISLESSADPQVIPKKINCKEKQIMIRQHYEDDLAELNREIMKMGLRVEESVNKAVDALKNKNADLAQQVIDEDDIIDDMEKDLCDKCALIIAREQPVASDLRHLISGIKIITDIERIADHAVHVAKGTINMGGEELLKPLVDIPRMAELGCQMLSRAVAAYVEKDSKEAMIIAAEDKLLDDLHKQVVRELLTYMISKPQNIEGGLSLMYISRFLERIGDHVRNICEWVVFAETGEHENL</sequence>
<protein>
    <recommendedName>
        <fullName evidence="8">Phosphate-specific transport system accessory protein PhoU homolog</fullName>
    </recommendedName>
</protein>
<feature type="compositionally biased region" description="Polar residues" evidence="10">
    <location>
        <begin position="13"/>
        <end position="28"/>
    </location>
</feature>
<keyword evidence="6" id="KW-0592">Phosphate transport</keyword>
<evidence type="ECO:0000256" key="5">
    <source>
        <dbReference type="ARBA" id="ARBA00022490"/>
    </source>
</evidence>
<evidence type="ECO:0000256" key="10">
    <source>
        <dbReference type="SAM" id="MobiDB-lite"/>
    </source>
</evidence>
<dbReference type="InterPro" id="IPR026022">
    <property type="entry name" value="PhoU_dom"/>
</dbReference>
<feature type="coiled-coil region" evidence="9">
    <location>
        <begin position="43"/>
        <end position="92"/>
    </location>
</feature>
<name>A0A5C1QUH6_9SPIO</name>
<evidence type="ECO:0000256" key="7">
    <source>
        <dbReference type="ARBA" id="ARBA00056181"/>
    </source>
</evidence>
<feature type="domain" description="PhoU" evidence="11">
    <location>
        <begin position="167"/>
        <end position="252"/>
    </location>
</feature>
<dbReference type="AlphaFoldDB" id="A0A5C1QUH6"/>
<feature type="region of interest" description="Disordered" evidence="10">
    <location>
        <begin position="1"/>
        <end position="28"/>
    </location>
</feature>
<feature type="domain" description="PhoU" evidence="11">
    <location>
        <begin position="64"/>
        <end position="150"/>
    </location>
</feature>
<dbReference type="GO" id="GO:0006817">
    <property type="term" value="P:phosphate ion transport"/>
    <property type="evidence" value="ECO:0007669"/>
    <property type="project" value="UniProtKB-KW"/>
</dbReference>
<dbReference type="KEGG" id="ock:EXM22_17610"/>
<dbReference type="GO" id="GO:0005737">
    <property type="term" value="C:cytoplasm"/>
    <property type="evidence" value="ECO:0007669"/>
    <property type="project" value="UniProtKB-SubCell"/>
</dbReference>
<evidence type="ECO:0000256" key="2">
    <source>
        <dbReference type="ARBA" id="ARBA00008107"/>
    </source>
</evidence>
<dbReference type="EMBL" id="CP036150">
    <property type="protein sequence ID" value="QEN09712.1"/>
    <property type="molecule type" value="Genomic_DNA"/>
</dbReference>
<evidence type="ECO:0000259" key="11">
    <source>
        <dbReference type="Pfam" id="PF01895"/>
    </source>
</evidence>
<dbReference type="FunFam" id="1.20.58.220:FF:000004">
    <property type="entry name" value="Phosphate-specific transport system accessory protein PhoU"/>
    <property type="match status" value="1"/>
</dbReference>
<comment type="subcellular location">
    <subcellularLocation>
        <location evidence="1">Cytoplasm</location>
    </subcellularLocation>
</comment>
<dbReference type="PANTHER" id="PTHR42930:SF3">
    <property type="entry name" value="PHOSPHATE-SPECIFIC TRANSPORT SYSTEM ACCESSORY PROTEIN PHOU"/>
    <property type="match status" value="1"/>
</dbReference>
<dbReference type="NCBIfam" id="TIGR02135">
    <property type="entry name" value="phoU_full"/>
    <property type="match status" value="1"/>
</dbReference>
<keyword evidence="13" id="KW-1185">Reference proteome</keyword>
<dbReference type="Proteomes" id="UP000324209">
    <property type="component" value="Chromosome"/>
</dbReference>
<evidence type="ECO:0000313" key="12">
    <source>
        <dbReference type="EMBL" id="QEN09712.1"/>
    </source>
</evidence>
<evidence type="ECO:0000256" key="6">
    <source>
        <dbReference type="ARBA" id="ARBA00022592"/>
    </source>
</evidence>
<organism evidence="12 13">
    <name type="scientific">Oceanispirochaeta crateris</name>
    <dbReference type="NCBI Taxonomy" id="2518645"/>
    <lineage>
        <taxon>Bacteria</taxon>
        <taxon>Pseudomonadati</taxon>
        <taxon>Spirochaetota</taxon>
        <taxon>Spirochaetia</taxon>
        <taxon>Spirochaetales</taxon>
        <taxon>Spirochaetaceae</taxon>
        <taxon>Oceanispirochaeta</taxon>
    </lineage>
</organism>
<dbReference type="InterPro" id="IPR038078">
    <property type="entry name" value="PhoU-like_sf"/>
</dbReference>
<dbReference type="PANTHER" id="PTHR42930">
    <property type="entry name" value="PHOSPHATE-SPECIFIC TRANSPORT SYSTEM ACCESSORY PROTEIN PHOU"/>
    <property type="match status" value="1"/>
</dbReference>
<comment type="subunit">
    <text evidence="3">Homodimer.</text>
</comment>
<evidence type="ECO:0000256" key="3">
    <source>
        <dbReference type="ARBA" id="ARBA00011738"/>
    </source>
</evidence>
<keyword evidence="4" id="KW-0813">Transport</keyword>
<proteinExistence type="inferred from homology"/>
<dbReference type="GO" id="GO:0045936">
    <property type="term" value="P:negative regulation of phosphate metabolic process"/>
    <property type="evidence" value="ECO:0007669"/>
    <property type="project" value="InterPro"/>
</dbReference>